<proteinExistence type="predicted"/>
<name>A0A835D362_TETSI</name>
<dbReference type="EMBL" id="JABCRI010000019">
    <property type="protein sequence ID" value="KAF8388798.1"/>
    <property type="molecule type" value="Genomic_DNA"/>
</dbReference>
<dbReference type="Proteomes" id="UP000655225">
    <property type="component" value="Unassembled WGS sequence"/>
</dbReference>
<keyword evidence="2" id="KW-1185">Reference proteome</keyword>
<reference evidence="1 2" key="1">
    <citation type="submission" date="2020-04" db="EMBL/GenBank/DDBJ databases">
        <title>Plant Genome Project.</title>
        <authorList>
            <person name="Zhang R.-G."/>
        </authorList>
    </citation>
    <scope>NUCLEOTIDE SEQUENCE [LARGE SCALE GENOMIC DNA]</scope>
    <source>
        <strain evidence="1">YNK0</strain>
        <tissue evidence="1">Leaf</tissue>
    </source>
</reference>
<organism evidence="1 2">
    <name type="scientific">Tetracentron sinense</name>
    <name type="common">Spur-leaf</name>
    <dbReference type="NCBI Taxonomy" id="13715"/>
    <lineage>
        <taxon>Eukaryota</taxon>
        <taxon>Viridiplantae</taxon>
        <taxon>Streptophyta</taxon>
        <taxon>Embryophyta</taxon>
        <taxon>Tracheophyta</taxon>
        <taxon>Spermatophyta</taxon>
        <taxon>Magnoliopsida</taxon>
        <taxon>Trochodendrales</taxon>
        <taxon>Trochodendraceae</taxon>
        <taxon>Tetracentron</taxon>
    </lineage>
</organism>
<protein>
    <submittedName>
        <fullName evidence="1">Uncharacterized protein</fullName>
    </submittedName>
</protein>
<gene>
    <name evidence="1" type="ORF">HHK36_025478</name>
</gene>
<evidence type="ECO:0000313" key="1">
    <source>
        <dbReference type="EMBL" id="KAF8388798.1"/>
    </source>
</evidence>
<accession>A0A835D362</accession>
<evidence type="ECO:0000313" key="2">
    <source>
        <dbReference type="Proteomes" id="UP000655225"/>
    </source>
</evidence>
<sequence>MYGNEEALHYNGDKFIDAKNMILPYDDDPLVGSMMPNLCEIIDLDECGIPSSSASHEDDPIARFPCFPSGSYPFNSNVMNNQMEYNHAIMSSSLSSPSPLSYGHLVTTTILP</sequence>
<comment type="caution">
    <text evidence="1">The sequence shown here is derived from an EMBL/GenBank/DDBJ whole genome shotgun (WGS) entry which is preliminary data.</text>
</comment>
<dbReference type="OrthoDB" id="2143914at2759"/>
<dbReference type="AlphaFoldDB" id="A0A835D362"/>